<dbReference type="InterPro" id="IPR003406">
    <property type="entry name" value="Glyco_trans_14"/>
</dbReference>
<evidence type="ECO:0000256" key="14">
    <source>
        <dbReference type="ARBA" id="ARBA00042865"/>
    </source>
</evidence>
<comment type="subcellular location">
    <subcellularLocation>
        <location evidence="2">Endoplasmic reticulum membrane</location>
        <topology evidence="2">Single-pass type II membrane protein</topology>
    </subcellularLocation>
    <subcellularLocation>
        <location evidence="1">Golgi apparatus membrane</location>
        <topology evidence="1">Single-pass type II membrane protein</topology>
    </subcellularLocation>
</comment>
<proteinExistence type="predicted"/>
<evidence type="ECO:0000256" key="13">
    <source>
        <dbReference type="ARBA" id="ARBA00023180"/>
    </source>
</evidence>
<dbReference type="Proteomes" id="UP000049828">
    <property type="component" value="Unassembled WGS sequence"/>
</dbReference>
<evidence type="ECO:0000256" key="10">
    <source>
        <dbReference type="ARBA" id="ARBA00023034"/>
    </source>
</evidence>
<keyword evidence="5" id="KW-0812">Transmembrane</keyword>
<name>A0A0M6WHS6_9FIRM</name>
<evidence type="ECO:0000256" key="7">
    <source>
        <dbReference type="ARBA" id="ARBA00022824"/>
    </source>
</evidence>
<dbReference type="GO" id="GO:0046872">
    <property type="term" value="F:metal ion binding"/>
    <property type="evidence" value="ECO:0007669"/>
    <property type="project" value="UniProtKB-KW"/>
</dbReference>
<evidence type="ECO:0000313" key="15">
    <source>
        <dbReference type="EMBL" id="CRL34952.1"/>
    </source>
</evidence>
<gene>
    <name evidence="15" type="ORF">RIL183_15641</name>
</gene>
<keyword evidence="7" id="KW-0256">Endoplasmic reticulum</keyword>
<keyword evidence="13" id="KW-0325">Glycoprotein</keyword>
<dbReference type="GO" id="GO:0030158">
    <property type="term" value="F:protein xylosyltransferase activity"/>
    <property type="evidence" value="ECO:0007669"/>
    <property type="project" value="InterPro"/>
</dbReference>
<dbReference type="GO" id="GO:0050650">
    <property type="term" value="P:chondroitin sulfate proteoglycan biosynthetic process"/>
    <property type="evidence" value="ECO:0007669"/>
    <property type="project" value="TreeGrafter"/>
</dbReference>
<protein>
    <recommendedName>
        <fullName evidence="14">Peptide O-xylosyltransferase</fullName>
    </recommendedName>
</protein>
<dbReference type="Pfam" id="PF02485">
    <property type="entry name" value="Branch"/>
    <property type="match status" value="1"/>
</dbReference>
<keyword evidence="3" id="KW-0328">Glycosyltransferase</keyword>
<keyword evidence="16" id="KW-1185">Reference proteome</keyword>
<evidence type="ECO:0000256" key="4">
    <source>
        <dbReference type="ARBA" id="ARBA00022679"/>
    </source>
</evidence>
<evidence type="ECO:0000256" key="1">
    <source>
        <dbReference type="ARBA" id="ARBA00004323"/>
    </source>
</evidence>
<dbReference type="InterPro" id="IPR043538">
    <property type="entry name" value="XYLT"/>
</dbReference>
<dbReference type="PANTHER" id="PTHR46025:SF3">
    <property type="entry name" value="XYLOSYLTRANSFERASE OXT"/>
    <property type="match status" value="1"/>
</dbReference>
<dbReference type="AlphaFoldDB" id="A0A0M6WHS6"/>
<keyword evidence="10" id="KW-0333">Golgi apparatus</keyword>
<organism evidence="15 16">
    <name type="scientific">Roseburia inulinivorans</name>
    <dbReference type="NCBI Taxonomy" id="360807"/>
    <lineage>
        <taxon>Bacteria</taxon>
        <taxon>Bacillati</taxon>
        <taxon>Bacillota</taxon>
        <taxon>Clostridia</taxon>
        <taxon>Lachnospirales</taxon>
        <taxon>Lachnospiraceae</taxon>
        <taxon>Roseburia</taxon>
    </lineage>
</organism>
<dbReference type="EMBL" id="CVRS01000059">
    <property type="protein sequence ID" value="CRL34952.1"/>
    <property type="molecule type" value="Genomic_DNA"/>
</dbReference>
<keyword evidence="6" id="KW-0479">Metal-binding</keyword>
<keyword evidence="9" id="KW-1133">Transmembrane helix</keyword>
<evidence type="ECO:0000256" key="6">
    <source>
        <dbReference type="ARBA" id="ARBA00022723"/>
    </source>
</evidence>
<evidence type="ECO:0000313" key="16">
    <source>
        <dbReference type="Proteomes" id="UP000049828"/>
    </source>
</evidence>
<dbReference type="PANTHER" id="PTHR46025">
    <property type="entry name" value="XYLOSYLTRANSFERASE OXT"/>
    <property type="match status" value="1"/>
</dbReference>
<evidence type="ECO:0000256" key="2">
    <source>
        <dbReference type="ARBA" id="ARBA00004648"/>
    </source>
</evidence>
<evidence type="ECO:0000256" key="3">
    <source>
        <dbReference type="ARBA" id="ARBA00022676"/>
    </source>
</evidence>
<dbReference type="RefSeq" id="WP_021923458.1">
    <property type="nucleotide sequence ID" value="NZ_CVRS01000059.1"/>
</dbReference>
<evidence type="ECO:0000256" key="11">
    <source>
        <dbReference type="ARBA" id="ARBA00023136"/>
    </source>
</evidence>
<accession>A0A0M6WHS6</accession>
<evidence type="ECO:0000256" key="5">
    <source>
        <dbReference type="ARBA" id="ARBA00022692"/>
    </source>
</evidence>
<keyword evidence="11" id="KW-0472">Membrane</keyword>
<dbReference type="GO" id="GO:0015012">
    <property type="term" value="P:heparan sulfate proteoglycan biosynthetic process"/>
    <property type="evidence" value="ECO:0007669"/>
    <property type="project" value="TreeGrafter"/>
</dbReference>
<keyword evidence="12" id="KW-1015">Disulfide bond</keyword>
<evidence type="ECO:0000256" key="8">
    <source>
        <dbReference type="ARBA" id="ARBA00022968"/>
    </source>
</evidence>
<evidence type="ECO:0000256" key="12">
    <source>
        <dbReference type="ARBA" id="ARBA00023157"/>
    </source>
</evidence>
<keyword evidence="4" id="KW-0808">Transferase</keyword>
<dbReference type="OrthoDB" id="7943907at2"/>
<evidence type="ECO:0000256" key="9">
    <source>
        <dbReference type="ARBA" id="ARBA00022989"/>
    </source>
</evidence>
<sequence>MNKHAYMIMAHHRPDLLQLLINSLDDERNDIIVHIDKKSNMKPEQFETQYAKIFFINQMSVNWAGYTQIQCEYELMKHAAAIGHHAYYHFLTGANYPLWNQNYIYDFFEKNKGYEFIGFDNAIDYSIRVKYYIPFSEHGKLRGVSGHLIEGVREFAKLVQKLLHVNRIKNQNLIIKKGCAYFSITEGMLLEILKQEKKVKDMYMHTICCDEVFVQTIAYNSEFRNKIYNFENEYDGCLRELAWPSNVSGIHPGWNFSQKDLEYLLNSKRLFAMKFEASDSIDVIQAIKQKRNIQ</sequence>
<reference evidence="16" key="1">
    <citation type="submission" date="2015-05" db="EMBL/GenBank/DDBJ databases">
        <authorList>
            <consortium name="Pathogen Informatics"/>
        </authorList>
    </citation>
    <scope>NUCLEOTIDE SEQUENCE [LARGE SCALE GENOMIC DNA]</scope>
    <source>
        <strain evidence="16">L1-83</strain>
    </source>
</reference>
<keyword evidence="8" id="KW-0735">Signal-anchor</keyword>
<dbReference type="GO" id="GO:0016020">
    <property type="term" value="C:membrane"/>
    <property type="evidence" value="ECO:0007669"/>
    <property type="project" value="InterPro"/>
</dbReference>